<dbReference type="InterPro" id="IPR029063">
    <property type="entry name" value="SAM-dependent_MTases_sf"/>
</dbReference>
<dbReference type="Proteomes" id="UP000178367">
    <property type="component" value="Unassembled WGS sequence"/>
</dbReference>
<evidence type="ECO:0000259" key="1">
    <source>
        <dbReference type="Pfam" id="PF08241"/>
    </source>
</evidence>
<organism evidence="2 3">
    <name type="scientific">Candidatus Falkowbacteria bacterium RIFOXYA2_FULL_47_19</name>
    <dbReference type="NCBI Taxonomy" id="1797994"/>
    <lineage>
        <taxon>Bacteria</taxon>
        <taxon>Candidatus Falkowiibacteriota</taxon>
    </lineage>
</organism>
<evidence type="ECO:0000313" key="3">
    <source>
        <dbReference type="Proteomes" id="UP000178367"/>
    </source>
</evidence>
<reference evidence="2 3" key="1">
    <citation type="journal article" date="2016" name="Nat. Commun.">
        <title>Thousands of microbial genomes shed light on interconnected biogeochemical processes in an aquifer system.</title>
        <authorList>
            <person name="Anantharaman K."/>
            <person name="Brown C.T."/>
            <person name="Hug L.A."/>
            <person name="Sharon I."/>
            <person name="Castelle C.J."/>
            <person name="Probst A.J."/>
            <person name="Thomas B.C."/>
            <person name="Singh A."/>
            <person name="Wilkins M.J."/>
            <person name="Karaoz U."/>
            <person name="Brodie E.L."/>
            <person name="Williams K.H."/>
            <person name="Hubbard S.S."/>
            <person name="Banfield J.F."/>
        </authorList>
    </citation>
    <scope>NUCLEOTIDE SEQUENCE [LARGE SCALE GENOMIC DNA]</scope>
</reference>
<comment type="caution">
    <text evidence="2">The sequence shown here is derived from an EMBL/GenBank/DDBJ whole genome shotgun (WGS) entry which is preliminary data.</text>
</comment>
<dbReference type="PANTHER" id="PTHR42912">
    <property type="entry name" value="METHYLTRANSFERASE"/>
    <property type="match status" value="1"/>
</dbReference>
<dbReference type="CDD" id="cd02440">
    <property type="entry name" value="AdoMet_MTases"/>
    <property type="match status" value="1"/>
</dbReference>
<dbReference type="InterPro" id="IPR013216">
    <property type="entry name" value="Methyltransf_11"/>
</dbReference>
<dbReference type="EMBL" id="MFGB01000024">
    <property type="protein sequence ID" value="OGF24985.1"/>
    <property type="molecule type" value="Genomic_DNA"/>
</dbReference>
<feature type="domain" description="Methyltransferase type 11" evidence="1">
    <location>
        <begin position="55"/>
        <end position="143"/>
    </location>
</feature>
<dbReference type="GO" id="GO:0008757">
    <property type="term" value="F:S-adenosylmethionine-dependent methyltransferase activity"/>
    <property type="evidence" value="ECO:0007669"/>
    <property type="project" value="InterPro"/>
</dbReference>
<dbReference type="PANTHER" id="PTHR42912:SF80">
    <property type="entry name" value="METHYLTRANSFERASE DOMAIN-CONTAINING PROTEIN"/>
    <property type="match status" value="1"/>
</dbReference>
<gene>
    <name evidence="2" type="ORF">A2227_08020</name>
</gene>
<accession>A0A1F5SE35</accession>
<dbReference type="InterPro" id="IPR050508">
    <property type="entry name" value="Methyltransf_Superfamily"/>
</dbReference>
<dbReference type="SUPFAM" id="SSF53335">
    <property type="entry name" value="S-adenosyl-L-methionine-dependent methyltransferases"/>
    <property type="match status" value="1"/>
</dbReference>
<dbReference type="Gene3D" id="3.40.50.150">
    <property type="entry name" value="Vaccinia Virus protein VP39"/>
    <property type="match status" value="1"/>
</dbReference>
<proteinExistence type="predicted"/>
<dbReference type="AlphaFoldDB" id="A0A1F5SE35"/>
<evidence type="ECO:0000313" key="2">
    <source>
        <dbReference type="EMBL" id="OGF24985.1"/>
    </source>
</evidence>
<dbReference type="Pfam" id="PF08241">
    <property type="entry name" value="Methyltransf_11"/>
    <property type="match status" value="1"/>
</dbReference>
<name>A0A1F5SE35_9BACT</name>
<dbReference type="STRING" id="1797994.A2227_08020"/>
<protein>
    <recommendedName>
        <fullName evidence="1">Methyltransferase type 11 domain-containing protein</fullName>
    </recommendedName>
</protein>
<sequence length="248" mass="29175">MNTEVLQSEHFDKLIGGYEKHYDDKYSRQYRKNFINRYLFDGIDLRGKNTLEGMCGSGQTTRYLLDGGARVTCVDISGKALDRLRSRFPTVKVLKAAMKNTGMDNASFDCVAIVGGLHHTHPDLNRVLDEAHRILKTDGYLCFFEPHRGSLPDLVRKFWYKLDKFFVSNERSIDIEGLKREYEKKFKFTSEYYSGNLAYIFVYNSWVIRSPEWLKVLYSPVLLKLESFFRIFQNKRFSCFVICQWQKK</sequence>